<evidence type="ECO:0000256" key="2">
    <source>
        <dbReference type="ARBA" id="ARBA00022801"/>
    </source>
</evidence>
<evidence type="ECO:0000256" key="1">
    <source>
        <dbReference type="ARBA" id="ARBA00022670"/>
    </source>
</evidence>
<dbReference type="Gene3D" id="2.40.260.10">
    <property type="entry name" value="Sortase"/>
    <property type="match status" value="1"/>
</dbReference>
<keyword evidence="1" id="KW-0645">Protease</keyword>
<reference evidence="5 6" key="1">
    <citation type="submission" date="2021-01" db="EMBL/GenBank/DDBJ databases">
        <title>Isolation and description of Catonella massiliensis sp. nov., a novel Catonella species, isolated from a stable periodontitis subject.</title>
        <authorList>
            <person name="Antezack A."/>
            <person name="Boxberger M."/>
            <person name="La Scola B."/>
            <person name="Monnet-Corti V."/>
        </authorList>
    </citation>
    <scope>NUCLEOTIDE SEQUENCE [LARGE SCALE GENOMIC DNA]</scope>
    <source>
        <strain evidence="5 6">Marseille-Q4567</strain>
    </source>
</reference>
<keyword evidence="3" id="KW-0788">Thiol protease</keyword>
<feature type="transmembrane region" description="Helical" evidence="4">
    <location>
        <begin position="7"/>
        <end position="25"/>
    </location>
</feature>
<dbReference type="RefSeq" id="WP_208429826.1">
    <property type="nucleotide sequence ID" value="NZ_JAEPRJ010000001.1"/>
</dbReference>
<dbReference type="Pfam" id="PF04203">
    <property type="entry name" value="Sortase"/>
    <property type="match status" value="1"/>
</dbReference>
<name>A0ABS1J2N9_9FIRM</name>
<protein>
    <submittedName>
        <fullName evidence="5">Class A sortase</fullName>
    </submittedName>
</protein>
<keyword evidence="4" id="KW-1133">Transmembrane helix</keyword>
<accession>A0ABS1J2N9</accession>
<dbReference type="NCBIfam" id="TIGR01076">
    <property type="entry name" value="sortase_fam"/>
    <property type="match status" value="1"/>
</dbReference>
<gene>
    <name evidence="5" type="ORF">JJN12_11535</name>
</gene>
<dbReference type="EMBL" id="JAEPRJ010000001">
    <property type="protein sequence ID" value="MBK5898404.1"/>
    <property type="molecule type" value="Genomic_DNA"/>
</dbReference>
<organism evidence="5 6">
    <name type="scientific">Catonella massiliensis</name>
    <dbReference type="NCBI Taxonomy" id="2799636"/>
    <lineage>
        <taxon>Bacteria</taxon>
        <taxon>Bacillati</taxon>
        <taxon>Bacillota</taxon>
        <taxon>Clostridia</taxon>
        <taxon>Lachnospirales</taxon>
        <taxon>Lachnospiraceae</taxon>
        <taxon>Catonella</taxon>
    </lineage>
</organism>
<dbReference type="SUPFAM" id="SSF63817">
    <property type="entry name" value="Sortase"/>
    <property type="match status" value="1"/>
</dbReference>
<dbReference type="Proteomes" id="UP000604730">
    <property type="component" value="Unassembled WGS sequence"/>
</dbReference>
<dbReference type="CDD" id="cd06165">
    <property type="entry name" value="Sortase_A"/>
    <property type="match status" value="1"/>
</dbReference>
<sequence>MKILRKLIVLILMVSGLALIFLPMYSKIRIKEDAKNIVEVVEEATPEVLKQNNEKEQPKEIFDFSQVEEISPTGTLLDNQPLDKSLLIGQIVIPSLDMNLGIFKGTTNYNLLRGVGTMKPDDKMGEGNYTLAGHNNGDKSLLFGSLLDIKKGAIIRITDKTTIYEYKVIETKIVPNTSLELIENAEADTVGKPIISLMTCDKGTWTSNRFFVIGKYVKKYKYDREKMESKE</sequence>
<dbReference type="InterPro" id="IPR005754">
    <property type="entry name" value="Sortase"/>
</dbReference>
<evidence type="ECO:0000256" key="4">
    <source>
        <dbReference type="SAM" id="Phobius"/>
    </source>
</evidence>
<keyword evidence="2" id="KW-0378">Hydrolase</keyword>
<dbReference type="InterPro" id="IPR042007">
    <property type="entry name" value="Sortase_A"/>
</dbReference>
<keyword evidence="6" id="KW-1185">Reference proteome</keyword>
<evidence type="ECO:0000313" key="6">
    <source>
        <dbReference type="Proteomes" id="UP000604730"/>
    </source>
</evidence>
<dbReference type="InterPro" id="IPR023365">
    <property type="entry name" value="Sortase_dom-sf"/>
</dbReference>
<comment type="caution">
    <text evidence="5">The sequence shown here is derived from an EMBL/GenBank/DDBJ whole genome shotgun (WGS) entry which is preliminary data.</text>
</comment>
<evidence type="ECO:0000256" key="3">
    <source>
        <dbReference type="ARBA" id="ARBA00022807"/>
    </source>
</evidence>
<keyword evidence="4" id="KW-0812">Transmembrane</keyword>
<keyword evidence="4" id="KW-0472">Membrane</keyword>
<proteinExistence type="predicted"/>
<evidence type="ECO:0000313" key="5">
    <source>
        <dbReference type="EMBL" id="MBK5898404.1"/>
    </source>
</evidence>